<dbReference type="GO" id="GO:0006665">
    <property type="term" value="P:sphingolipid metabolic process"/>
    <property type="evidence" value="ECO:0007669"/>
    <property type="project" value="UniProtKB-KW"/>
</dbReference>
<keyword evidence="10 14" id="KW-1133">Transmembrane helix</keyword>
<evidence type="ECO:0000256" key="10">
    <source>
        <dbReference type="ARBA" id="ARBA00022989"/>
    </source>
</evidence>
<dbReference type="STRING" id="1141098.A0A1Y2E3D8"/>
<comment type="caution">
    <text evidence="16">The sequence shown here is derived from an EMBL/GenBank/DDBJ whole genome shotgun (WGS) entry which is preliminary data.</text>
</comment>
<feature type="transmembrane region" description="Helical" evidence="14">
    <location>
        <begin position="445"/>
        <end position="464"/>
    </location>
</feature>
<gene>
    <name evidence="16" type="ORF">BCR38DRAFT_312231</name>
</gene>
<dbReference type="AlphaFoldDB" id="A0A1Y2E3D8"/>
<dbReference type="Proteomes" id="UP000193689">
    <property type="component" value="Unassembled WGS sequence"/>
</dbReference>
<evidence type="ECO:0000256" key="14">
    <source>
        <dbReference type="SAM" id="Phobius"/>
    </source>
</evidence>
<proteinExistence type="inferred from homology"/>
<feature type="non-terminal residue" evidence="16">
    <location>
        <position position="517"/>
    </location>
</feature>
<accession>A0A1Y2E3D8</accession>
<dbReference type="InterPro" id="IPR036691">
    <property type="entry name" value="Endo/exonu/phosph_ase_sf"/>
</dbReference>
<keyword evidence="17" id="KW-1185">Reference proteome</keyword>
<evidence type="ECO:0000256" key="13">
    <source>
        <dbReference type="SAM" id="MobiDB-lite"/>
    </source>
</evidence>
<keyword evidence="11" id="KW-0443">Lipid metabolism</keyword>
<evidence type="ECO:0000256" key="11">
    <source>
        <dbReference type="ARBA" id="ARBA00023098"/>
    </source>
</evidence>
<evidence type="ECO:0000256" key="8">
    <source>
        <dbReference type="ARBA" id="ARBA00022842"/>
    </source>
</evidence>
<dbReference type="GO" id="GO:0046872">
    <property type="term" value="F:metal ion binding"/>
    <property type="evidence" value="ECO:0007669"/>
    <property type="project" value="UniProtKB-KW"/>
</dbReference>
<keyword evidence="8" id="KW-0460">Magnesium</keyword>
<name>A0A1Y2E3D8_9PEZI</name>
<comment type="subcellular location">
    <subcellularLocation>
        <location evidence="1">Membrane</location>
        <topology evidence="1">Multi-pass membrane protein</topology>
    </subcellularLocation>
</comment>
<comment type="similarity">
    <text evidence="4">Belongs to the neutral sphingomyelinase family.</text>
</comment>
<evidence type="ECO:0000256" key="5">
    <source>
        <dbReference type="ARBA" id="ARBA00022692"/>
    </source>
</evidence>
<dbReference type="InterPro" id="IPR005135">
    <property type="entry name" value="Endo/exonuclease/phosphatase"/>
</dbReference>
<dbReference type="InterPro" id="IPR038772">
    <property type="entry name" value="Sph/SMPD2-like"/>
</dbReference>
<keyword evidence="6" id="KW-0479">Metal-binding</keyword>
<dbReference type="FunCoup" id="A0A1Y2E3D8">
    <property type="interactions" value="74"/>
</dbReference>
<evidence type="ECO:0000256" key="2">
    <source>
        <dbReference type="ARBA" id="ARBA00004760"/>
    </source>
</evidence>
<evidence type="ECO:0000256" key="7">
    <source>
        <dbReference type="ARBA" id="ARBA00022801"/>
    </source>
</evidence>
<evidence type="ECO:0000256" key="12">
    <source>
        <dbReference type="ARBA" id="ARBA00023136"/>
    </source>
</evidence>
<keyword evidence="9" id="KW-0746">Sphingolipid metabolism</keyword>
<sequence>EINVITLNCWGLLHISAQRSARLTAIGRALAATSFSNGESPHIVALQECWTQEDYQSIRRETRFVLPYGKFYHSGAFGGGLAILSRWPIEESSMHRYPLNGRPTAFWRGDWFVGKGIGCARVRYGNRPRDVVEVFNTHTHAIYEHAPRTDSYHVHRLSQAWELSKLLRGAAARGHLVLALGDFNDVPLSLTYRVLTAHAPIRDVWRVLHPDSSLGAAEDDLERARRRPIPTAEFNVVENGVTSNSVYNTWRWPKKQQKQLGRPGRDPIEIPPDSLDKRGKRLDYIFASSGAFEGEEDVKAGWVVKDARVAMLHRHPELQCSLSDHFSVEATLVLHRVAPTASPNHLDRDGRSASRPDSPSIQQAELNSGAFLDVQSHPSSVDLFESGPKKPHRRGSADEALSFSAQLEAFRSPVPCLPAATYDEILTLIQKYEVREKFQRRWRGVHFFTWVVVTIVCWVGVWFTPPYVSFILMLLSSLGLVAGVIDGLVSLLFIGTELRALKEFEWEMMNAKAIASG</sequence>
<dbReference type="GO" id="GO:0004767">
    <property type="term" value="F:sphingomyelin phosphodiesterase activity"/>
    <property type="evidence" value="ECO:0007669"/>
    <property type="project" value="InterPro"/>
</dbReference>
<dbReference type="GeneID" id="63770875"/>
<dbReference type="Gene3D" id="3.60.10.10">
    <property type="entry name" value="Endonuclease/exonuclease/phosphatase"/>
    <property type="match status" value="1"/>
</dbReference>
<dbReference type="GO" id="GO:0000324">
    <property type="term" value="C:fungal-type vacuole"/>
    <property type="evidence" value="ECO:0007669"/>
    <property type="project" value="EnsemblFungi"/>
</dbReference>
<dbReference type="GO" id="GO:0052714">
    <property type="term" value="F:mannosyl-inositol phosphorylceramide phospholipase activity"/>
    <property type="evidence" value="ECO:0007669"/>
    <property type="project" value="EnsemblFungi"/>
</dbReference>
<evidence type="ECO:0000256" key="1">
    <source>
        <dbReference type="ARBA" id="ARBA00004141"/>
    </source>
</evidence>
<keyword evidence="12 14" id="KW-0472">Membrane</keyword>
<dbReference type="OrthoDB" id="387657at2759"/>
<feature type="non-terminal residue" evidence="16">
    <location>
        <position position="1"/>
    </location>
</feature>
<dbReference type="SUPFAM" id="SSF56219">
    <property type="entry name" value="DNase I-like"/>
    <property type="match status" value="1"/>
</dbReference>
<dbReference type="EMBL" id="MCFJ01000005">
    <property type="protein sequence ID" value="ORY65874.1"/>
    <property type="molecule type" value="Genomic_DNA"/>
</dbReference>
<reference evidence="16 17" key="1">
    <citation type="submission" date="2016-07" db="EMBL/GenBank/DDBJ databases">
        <title>Pervasive Adenine N6-methylation of Active Genes in Fungi.</title>
        <authorList>
            <consortium name="DOE Joint Genome Institute"/>
            <person name="Mondo S.J."/>
            <person name="Dannebaum R.O."/>
            <person name="Kuo R.C."/>
            <person name="Labutti K."/>
            <person name="Haridas S."/>
            <person name="Kuo A."/>
            <person name="Salamov A."/>
            <person name="Ahrendt S.R."/>
            <person name="Lipzen A."/>
            <person name="Sullivan W."/>
            <person name="Andreopoulos W.B."/>
            <person name="Clum A."/>
            <person name="Lindquist E."/>
            <person name="Daum C."/>
            <person name="Ramamoorthy G.K."/>
            <person name="Gryganskyi A."/>
            <person name="Culley D."/>
            <person name="Magnuson J.K."/>
            <person name="James T.Y."/>
            <person name="O'Malley M.A."/>
            <person name="Stajich J.E."/>
            <person name="Spatafora J.W."/>
            <person name="Visel A."/>
            <person name="Grigoriev I.V."/>
        </authorList>
    </citation>
    <scope>NUCLEOTIDE SEQUENCE [LARGE SCALE GENOMIC DNA]</scope>
    <source>
        <strain evidence="16 17">CBS 129021</strain>
    </source>
</reference>
<dbReference type="FunFam" id="3.60.10.10:FF:000059">
    <property type="entry name" value="Inositol phosphosphingolipids phospholipase C"/>
    <property type="match status" value="1"/>
</dbReference>
<feature type="domain" description="Endonuclease/exonuclease/phosphatase" evidence="15">
    <location>
        <begin position="5"/>
        <end position="291"/>
    </location>
</feature>
<keyword evidence="5 14" id="KW-0812">Transmembrane</keyword>
<dbReference type="GO" id="GO:0071944">
    <property type="term" value="C:cell periphery"/>
    <property type="evidence" value="ECO:0007669"/>
    <property type="project" value="EnsemblFungi"/>
</dbReference>
<feature type="compositionally biased region" description="Basic and acidic residues" evidence="13">
    <location>
        <begin position="345"/>
        <end position="354"/>
    </location>
</feature>
<comment type="pathway">
    <text evidence="2">Lipid metabolism; sphingolipid metabolism.</text>
</comment>
<evidence type="ECO:0000256" key="4">
    <source>
        <dbReference type="ARBA" id="ARBA00006335"/>
    </source>
</evidence>
<evidence type="ECO:0000256" key="6">
    <source>
        <dbReference type="ARBA" id="ARBA00022723"/>
    </source>
</evidence>
<protein>
    <submittedName>
        <fullName evidence="16">DNase I-like protein</fullName>
    </submittedName>
</protein>
<dbReference type="Pfam" id="PF03372">
    <property type="entry name" value="Exo_endo_phos"/>
    <property type="match status" value="1"/>
</dbReference>
<dbReference type="GO" id="GO:0016020">
    <property type="term" value="C:membrane"/>
    <property type="evidence" value="ECO:0007669"/>
    <property type="project" value="UniProtKB-SubCell"/>
</dbReference>
<evidence type="ECO:0000313" key="16">
    <source>
        <dbReference type="EMBL" id="ORY65874.1"/>
    </source>
</evidence>
<dbReference type="InParanoid" id="A0A1Y2E3D8"/>
<evidence type="ECO:0000259" key="15">
    <source>
        <dbReference type="Pfam" id="PF03372"/>
    </source>
</evidence>
<evidence type="ECO:0000256" key="3">
    <source>
        <dbReference type="ARBA" id="ARBA00004991"/>
    </source>
</evidence>
<dbReference type="PANTHER" id="PTHR16320">
    <property type="entry name" value="SPHINGOMYELINASE FAMILY MEMBER"/>
    <property type="match status" value="1"/>
</dbReference>
<keyword evidence="7" id="KW-0378">Hydrolase</keyword>
<feature type="region of interest" description="Disordered" evidence="13">
    <location>
        <begin position="341"/>
        <end position="361"/>
    </location>
</feature>
<feature type="transmembrane region" description="Helical" evidence="14">
    <location>
        <begin position="470"/>
        <end position="494"/>
    </location>
</feature>
<dbReference type="RefSeq" id="XP_040716838.1">
    <property type="nucleotide sequence ID" value="XM_040854663.1"/>
</dbReference>
<comment type="pathway">
    <text evidence="3">Sphingolipid metabolism.</text>
</comment>
<organism evidence="16 17">
    <name type="scientific">Pseudomassariella vexata</name>
    <dbReference type="NCBI Taxonomy" id="1141098"/>
    <lineage>
        <taxon>Eukaryota</taxon>
        <taxon>Fungi</taxon>
        <taxon>Dikarya</taxon>
        <taxon>Ascomycota</taxon>
        <taxon>Pezizomycotina</taxon>
        <taxon>Sordariomycetes</taxon>
        <taxon>Xylariomycetidae</taxon>
        <taxon>Amphisphaeriales</taxon>
        <taxon>Pseudomassariaceae</taxon>
        <taxon>Pseudomassariella</taxon>
    </lineage>
</organism>
<evidence type="ECO:0000256" key="9">
    <source>
        <dbReference type="ARBA" id="ARBA00022919"/>
    </source>
</evidence>
<evidence type="ECO:0000313" key="17">
    <source>
        <dbReference type="Proteomes" id="UP000193689"/>
    </source>
</evidence>
<dbReference type="PANTHER" id="PTHR16320:SF24">
    <property type="entry name" value="PHOSPHODIESTERASE, PUTATIVE-RELATED"/>
    <property type="match status" value="1"/>
</dbReference>